<feature type="signal peptide" evidence="2">
    <location>
        <begin position="1"/>
        <end position="30"/>
    </location>
</feature>
<keyword evidence="4" id="KW-1185">Reference proteome</keyword>
<dbReference type="AlphaFoldDB" id="A0A6A5YR14"/>
<feature type="region of interest" description="Disordered" evidence="1">
    <location>
        <begin position="38"/>
        <end position="98"/>
    </location>
</feature>
<gene>
    <name evidence="3" type="ORF">BDV96DRAFT_584986</name>
</gene>
<evidence type="ECO:0000256" key="2">
    <source>
        <dbReference type="SAM" id="SignalP"/>
    </source>
</evidence>
<dbReference type="EMBL" id="ML977341">
    <property type="protein sequence ID" value="KAF2109586.1"/>
    <property type="molecule type" value="Genomic_DNA"/>
</dbReference>
<proteinExistence type="predicted"/>
<name>A0A6A5YR14_9PLEO</name>
<evidence type="ECO:0000256" key="1">
    <source>
        <dbReference type="SAM" id="MobiDB-lite"/>
    </source>
</evidence>
<dbReference type="OrthoDB" id="2121326at2759"/>
<feature type="chain" id="PRO_5025450415" evidence="2">
    <location>
        <begin position="31"/>
        <end position="112"/>
    </location>
</feature>
<evidence type="ECO:0000313" key="4">
    <source>
        <dbReference type="Proteomes" id="UP000799770"/>
    </source>
</evidence>
<evidence type="ECO:0000313" key="3">
    <source>
        <dbReference type="EMBL" id="KAF2109586.1"/>
    </source>
</evidence>
<accession>A0A6A5YR14</accession>
<reference evidence="3" key="1">
    <citation type="journal article" date="2020" name="Stud. Mycol.">
        <title>101 Dothideomycetes genomes: a test case for predicting lifestyles and emergence of pathogens.</title>
        <authorList>
            <person name="Haridas S."/>
            <person name="Albert R."/>
            <person name="Binder M."/>
            <person name="Bloem J."/>
            <person name="Labutti K."/>
            <person name="Salamov A."/>
            <person name="Andreopoulos B."/>
            <person name="Baker S."/>
            <person name="Barry K."/>
            <person name="Bills G."/>
            <person name="Bluhm B."/>
            <person name="Cannon C."/>
            <person name="Castanera R."/>
            <person name="Culley D."/>
            <person name="Daum C."/>
            <person name="Ezra D."/>
            <person name="Gonzalez J."/>
            <person name="Henrissat B."/>
            <person name="Kuo A."/>
            <person name="Liang C."/>
            <person name="Lipzen A."/>
            <person name="Lutzoni F."/>
            <person name="Magnuson J."/>
            <person name="Mondo S."/>
            <person name="Nolan M."/>
            <person name="Ohm R."/>
            <person name="Pangilinan J."/>
            <person name="Park H.-J."/>
            <person name="Ramirez L."/>
            <person name="Alfaro M."/>
            <person name="Sun H."/>
            <person name="Tritt A."/>
            <person name="Yoshinaga Y."/>
            <person name="Zwiers L.-H."/>
            <person name="Turgeon B."/>
            <person name="Goodwin S."/>
            <person name="Spatafora J."/>
            <person name="Crous P."/>
            <person name="Grigoriev I."/>
        </authorList>
    </citation>
    <scope>NUCLEOTIDE SEQUENCE</scope>
    <source>
        <strain evidence="3">CBS 627.86</strain>
    </source>
</reference>
<organism evidence="3 4">
    <name type="scientific">Lophiotrema nucula</name>
    <dbReference type="NCBI Taxonomy" id="690887"/>
    <lineage>
        <taxon>Eukaryota</taxon>
        <taxon>Fungi</taxon>
        <taxon>Dikarya</taxon>
        <taxon>Ascomycota</taxon>
        <taxon>Pezizomycotina</taxon>
        <taxon>Dothideomycetes</taxon>
        <taxon>Pleosporomycetidae</taxon>
        <taxon>Pleosporales</taxon>
        <taxon>Lophiotremataceae</taxon>
        <taxon>Lophiotrema</taxon>
    </lineage>
</organism>
<protein>
    <submittedName>
        <fullName evidence="3">Uncharacterized protein</fullName>
    </submittedName>
</protein>
<dbReference type="Proteomes" id="UP000799770">
    <property type="component" value="Unassembled WGS sequence"/>
</dbReference>
<sequence>MQTAGATLFSFVALYFTTLFSLDTWNAARASAFRAPGANTNTYFRPANPPPSADSYQARYSANGHPRGTDGSNGSNGSNGSGSNGKVGRIPTVRDSRPALKMGVAGGCGSCM</sequence>
<keyword evidence="2" id="KW-0732">Signal</keyword>